<dbReference type="RefSeq" id="WP_245624020.1">
    <property type="nucleotide sequence ID" value="NZ_BBWV01000003.1"/>
</dbReference>
<dbReference type="Pfam" id="PF06175">
    <property type="entry name" value="MiaE"/>
    <property type="match status" value="1"/>
</dbReference>
<sequence length="204" mass="23786">MEMNETTEVRNILGLQLPTDPRWVDLASISLEDVLTDHAYCEQKAATTCISLIQRYSQHPGLVRTLAPIVTEEWGHFRLVLQELEKRGLKLGKQRKDEYVNALIAYQQKGGDVETRMLDQLLTMAMIEARSCERFKRLSEGLQDSYLRKFYRRFMESEAGHYKVFIELAESLVDPTTVRARWAQWLDHESVIMNSQEVRGDRIH</sequence>
<gene>
    <name evidence="1" type="ORF">FPE01S_03_05250</name>
</gene>
<dbReference type="AlphaFoldDB" id="A0A0E9N3X6"/>
<dbReference type="InterPro" id="IPR009078">
    <property type="entry name" value="Ferritin-like_SF"/>
</dbReference>
<dbReference type="PANTHER" id="PTHR42637:SF1">
    <property type="entry name" value="TRNA 2-(METHYLSULFANYL)-N(6)-ISOPENTENYLADENOSINE(37) HYDROXYLASE"/>
    <property type="match status" value="1"/>
</dbReference>
<dbReference type="PIRSF" id="PIRSF020736">
    <property type="entry name" value="MiaE"/>
    <property type="match status" value="1"/>
</dbReference>
<evidence type="ECO:0008006" key="3">
    <source>
        <dbReference type="Google" id="ProtNLM"/>
    </source>
</evidence>
<organism evidence="1 2">
    <name type="scientific">Flavihumibacter petaseus NBRC 106054</name>
    <dbReference type="NCBI Taxonomy" id="1220578"/>
    <lineage>
        <taxon>Bacteria</taxon>
        <taxon>Pseudomonadati</taxon>
        <taxon>Bacteroidota</taxon>
        <taxon>Chitinophagia</taxon>
        <taxon>Chitinophagales</taxon>
        <taxon>Chitinophagaceae</taxon>
        <taxon>Flavihumibacter</taxon>
    </lineage>
</organism>
<comment type="caution">
    <text evidence="1">The sequence shown here is derived from an EMBL/GenBank/DDBJ whole genome shotgun (WGS) entry which is preliminary data.</text>
</comment>
<dbReference type="GO" id="GO:0045301">
    <property type="term" value="F:tRNA 2-(methylsulfanyl)-N(6)-isopentenyladenosine(37) hydroxylase activity"/>
    <property type="evidence" value="ECO:0007669"/>
    <property type="project" value="InterPro"/>
</dbReference>
<dbReference type="STRING" id="1220578.FPE01S_03_05250"/>
<reference evidence="1 2" key="1">
    <citation type="submission" date="2015-04" db="EMBL/GenBank/DDBJ databases">
        <title>Whole genome shotgun sequence of Flavihumibacter petaseus NBRC 106054.</title>
        <authorList>
            <person name="Miyazawa S."/>
            <person name="Hosoyama A."/>
            <person name="Hashimoto M."/>
            <person name="Noguchi M."/>
            <person name="Tsuchikane K."/>
            <person name="Ohji S."/>
            <person name="Yamazoe A."/>
            <person name="Ichikawa N."/>
            <person name="Kimura A."/>
            <person name="Fujita N."/>
        </authorList>
    </citation>
    <scope>NUCLEOTIDE SEQUENCE [LARGE SCALE GENOMIC DNA]</scope>
    <source>
        <strain evidence="1 2">NBRC 106054</strain>
    </source>
</reference>
<name>A0A0E9N3X6_9BACT</name>
<dbReference type="InterPro" id="IPR010386">
    <property type="entry name" value="tRNA-Hydrxlase_MiaE"/>
</dbReference>
<dbReference type="InterPro" id="IPR012347">
    <property type="entry name" value="Ferritin-like"/>
</dbReference>
<evidence type="ECO:0000313" key="2">
    <source>
        <dbReference type="Proteomes" id="UP000033121"/>
    </source>
</evidence>
<dbReference type="CDD" id="cd07910">
    <property type="entry name" value="MiaE"/>
    <property type="match status" value="1"/>
</dbReference>
<dbReference type="GO" id="GO:0006400">
    <property type="term" value="P:tRNA modification"/>
    <property type="evidence" value="ECO:0007669"/>
    <property type="project" value="InterPro"/>
</dbReference>
<protein>
    <recommendedName>
        <fullName evidence="3">tRNA-(Ms[2]io[6]A)-hydroxylase</fullName>
    </recommendedName>
</protein>
<dbReference type="SUPFAM" id="SSF47240">
    <property type="entry name" value="Ferritin-like"/>
    <property type="match status" value="1"/>
</dbReference>
<dbReference type="EMBL" id="BBWV01000003">
    <property type="protein sequence ID" value="GAO44488.1"/>
    <property type="molecule type" value="Genomic_DNA"/>
</dbReference>
<dbReference type="PANTHER" id="PTHR42637">
    <property type="entry name" value="TRNA-(MS[2]IO[6]A)-HYDROXYLASE"/>
    <property type="match status" value="1"/>
</dbReference>
<accession>A0A0E9N3X6</accession>
<keyword evidence="2" id="KW-1185">Reference proteome</keyword>
<evidence type="ECO:0000313" key="1">
    <source>
        <dbReference type="EMBL" id="GAO44488.1"/>
    </source>
</evidence>
<dbReference type="Gene3D" id="1.20.1260.10">
    <property type="match status" value="1"/>
</dbReference>
<dbReference type="Proteomes" id="UP000033121">
    <property type="component" value="Unassembled WGS sequence"/>
</dbReference>
<proteinExistence type="predicted"/>